<dbReference type="Pfam" id="PF22083">
    <property type="entry name" value="I-HmuI_NUMOD-like"/>
    <property type="match status" value="1"/>
</dbReference>
<proteinExistence type="predicted"/>
<dbReference type="GeneID" id="28799520"/>
<dbReference type="Gene3D" id="1.10.10.10">
    <property type="entry name" value="Winged helix-like DNA-binding domain superfamily/Winged helix DNA-binding domain"/>
    <property type="match status" value="1"/>
</dbReference>
<dbReference type="RefSeq" id="YP_009275325.1">
    <property type="nucleotide sequence ID" value="NC_030925.1"/>
</dbReference>
<dbReference type="Gene3D" id="3.90.75.20">
    <property type="match status" value="1"/>
</dbReference>
<organism evidence="2 3">
    <name type="scientific">Bacillus phage Shbh1</name>
    <dbReference type="NCBI Taxonomy" id="1796992"/>
    <lineage>
        <taxon>Viruses</taxon>
        <taxon>Duplodnaviria</taxon>
        <taxon>Heunggongvirae</taxon>
        <taxon>Uroviricota</taxon>
        <taxon>Caudoviricetes</taxon>
        <taxon>Herelleviridae</taxon>
        <taxon>Bastillevirinae</taxon>
        <taxon>Shalavirus</taxon>
        <taxon>Shalavirus Shbh1</taxon>
    </lineage>
</organism>
<dbReference type="EMBL" id="KU640380">
    <property type="protein sequence ID" value="AMQ66635.1"/>
    <property type="molecule type" value="Genomic_DNA"/>
</dbReference>
<dbReference type="CDD" id="cd00085">
    <property type="entry name" value="HNHc"/>
    <property type="match status" value="1"/>
</dbReference>
<dbReference type="InterPro" id="IPR010902">
    <property type="entry name" value="NUMOD4"/>
</dbReference>
<dbReference type="Proteomes" id="UP000201588">
    <property type="component" value="Segment"/>
</dbReference>
<name>A0A142F1H8_9CAUD</name>
<keyword evidence="2" id="KW-0255">Endonuclease</keyword>
<evidence type="ECO:0000259" key="1">
    <source>
        <dbReference type="SMART" id="SM00507"/>
    </source>
</evidence>
<dbReference type="Pfam" id="PF07463">
    <property type="entry name" value="NUMOD4"/>
    <property type="match status" value="1"/>
</dbReference>
<feature type="domain" description="HNH nuclease" evidence="1">
    <location>
        <begin position="49"/>
        <end position="98"/>
    </location>
</feature>
<dbReference type="SUPFAM" id="SSF64496">
    <property type="entry name" value="DNA-binding domain of intron-encoded endonucleases"/>
    <property type="match status" value="1"/>
</dbReference>
<sequence length="157" mass="18435">MEKWVKIKGHEEFYEVSDLGKVRNINTGRVLKPFRNYRGYYAVDLGFENRKRVPVHRLVIESFNPEGRFEGAEVDHVDGDKGNNRLSNLEWVTHEENLRRWAMKKGKPIIAISPEGTEYEFSNQQKFADEHNLIRKQINACLNGRQKSHKGWTFSCK</sequence>
<keyword evidence="2" id="KW-0540">Nuclease</keyword>
<keyword evidence="3" id="KW-1185">Reference proteome</keyword>
<evidence type="ECO:0000313" key="3">
    <source>
        <dbReference type="Proteomes" id="UP000201588"/>
    </source>
</evidence>
<dbReference type="SUPFAM" id="SSF54060">
    <property type="entry name" value="His-Me finger endonucleases"/>
    <property type="match status" value="1"/>
</dbReference>
<dbReference type="InterPro" id="IPR044925">
    <property type="entry name" value="His-Me_finger_sf"/>
</dbReference>
<dbReference type="InterPro" id="IPR003615">
    <property type="entry name" value="HNH_nuc"/>
</dbReference>
<dbReference type="OrthoDB" id="21336at10239"/>
<reference evidence="2 3" key="1">
    <citation type="submission" date="2016-01" db="EMBL/GenBank/DDBJ databases">
        <title>Isolation and characterization of bacteriophages from East Africa Rift Valley soda lakes.</title>
        <authorList>
            <person name="van Zyl L.J."/>
            <person name="Nemavhulani S."/>
            <person name="Cowan D.A."/>
            <person name="Trindade M.I."/>
        </authorList>
    </citation>
    <scope>NUCLEOTIDE SEQUENCE [LARGE SCALE GENOMIC DNA]</scope>
</reference>
<dbReference type="GO" id="GO:0004519">
    <property type="term" value="F:endonuclease activity"/>
    <property type="evidence" value="ECO:0007669"/>
    <property type="project" value="UniProtKB-KW"/>
</dbReference>
<accession>A0A142F1H8</accession>
<dbReference type="KEGG" id="vg:28799520"/>
<keyword evidence="2" id="KW-0378">Hydrolase</keyword>
<dbReference type="SMART" id="SM00497">
    <property type="entry name" value="IENR1"/>
    <property type="match status" value="1"/>
</dbReference>
<dbReference type="GO" id="GO:0016788">
    <property type="term" value="F:hydrolase activity, acting on ester bonds"/>
    <property type="evidence" value="ECO:0007669"/>
    <property type="project" value="InterPro"/>
</dbReference>
<dbReference type="InterPro" id="IPR054307">
    <property type="entry name" value="I-HmuI_NUMOD-like"/>
</dbReference>
<dbReference type="InterPro" id="IPR036388">
    <property type="entry name" value="WH-like_DNA-bd_sf"/>
</dbReference>
<dbReference type="Pfam" id="PF13392">
    <property type="entry name" value="HNH_3"/>
    <property type="match status" value="1"/>
</dbReference>
<protein>
    <submittedName>
        <fullName evidence="2">HNH homing endonuclease</fullName>
    </submittedName>
</protein>
<dbReference type="SMART" id="SM00507">
    <property type="entry name" value="HNHc"/>
    <property type="match status" value="1"/>
</dbReference>
<dbReference type="InterPro" id="IPR003647">
    <property type="entry name" value="Intron_nuc_1_rpt"/>
</dbReference>
<evidence type="ECO:0000313" key="2">
    <source>
        <dbReference type="EMBL" id="AMQ66635.1"/>
    </source>
</evidence>